<dbReference type="Gene3D" id="3.60.21.10">
    <property type="match status" value="1"/>
</dbReference>
<dbReference type="InterPro" id="IPR036907">
    <property type="entry name" value="5'-Nucleotdase_C_sf"/>
</dbReference>
<proteinExistence type="inferred from homology"/>
<dbReference type="Gene3D" id="3.90.780.10">
    <property type="entry name" value="5'-Nucleotidase, C-terminal domain"/>
    <property type="match status" value="1"/>
</dbReference>
<organism evidence="5 6">
    <name type="scientific">Pseudoroseomonas cervicalis ATCC 49957</name>
    <dbReference type="NCBI Taxonomy" id="525371"/>
    <lineage>
        <taxon>Bacteria</taxon>
        <taxon>Pseudomonadati</taxon>
        <taxon>Pseudomonadota</taxon>
        <taxon>Alphaproteobacteria</taxon>
        <taxon>Acetobacterales</taxon>
        <taxon>Roseomonadaceae</taxon>
        <taxon>Roseomonas</taxon>
    </lineage>
</organism>
<keyword evidence="2" id="KW-0547">Nucleotide-binding</keyword>
<dbReference type="HOGENOM" id="CLU_005854_7_1_5"/>
<dbReference type="InterPro" id="IPR008334">
    <property type="entry name" value="5'-Nucleotdase_C"/>
</dbReference>
<evidence type="ECO:0000313" key="6">
    <source>
        <dbReference type="Proteomes" id="UP000005324"/>
    </source>
</evidence>
<dbReference type="Pfam" id="PF00149">
    <property type="entry name" value="Metallophos"/>
    <property type="match status" value="1"/>
</dbReference>
<sequence>GSARLAAGLDRLEAEARAEGRPALRLDAGDQFTGSLYHTAHAGRAEAAVQRATRIQAMTLGNHEFDGGPARLAAYAALLPFPLLSANLDASREPSLRGAFRGHVVFTAGGARVGIIGLTTERTPQASSPGPTLAFRDAREAAERAIAAIRAGGPATILLLSHLGLAEDQALAAALPGVDVIIGGHSHTLLAELPGADGPSPTLVEGPDRLVRIVQAGAYGRWAGRVDLDLAPDGRVLAQGGRVLPVTPDLPEDAAVAALVAEYGRPLAELRARPVGRSPAALPNAGCRQGECALGSLVAEAMLAATPGAEIAVTNAGGLRAGLPEGPVSLGDVLEVLPFGNTLATLTIRGGDLRAALEAGLSRYAENGGGFPQVAGLRYGFDPAAPAGQRLRGAEVAEAGGVRPLDDARAYRVVTNNFNRRGGDGYTAFRDRALEAYDNGPPLEEVVAAYLAADGAFRTRLDGRIARR</sequence>
<dbReference type="RefSeq" id="WP_007006154.1">
    <property type="nucleotide sequence ID" value="NZ_GG770940.1"/>
</dbReference>
<comment type="similarity">
    <text evidence="2">Belongs to the 5'-nucleotidase family.</text>
</comment>
<dbReference type="OrthoDB" id="5469761at2"/>
<keyword evidence="6" id="KW-1185">Reference proteome</keyword>
<protein>
    <submittedName>
        <fullName evidence="5">5'-nucleotidase, C-terminal domain protein</fullName>
        <ecNumber evidence="5">3.1.3.5</ecNumber>
    </submittedName>
</protein>
<evidence type="ECO:0000259" key="4">
    <source>
        <dbReference type="Pfam" id="PF02872"/>
    </source>
</evidence>
<reference evidence="5 6" key="1">
    <citation type="submission" date="2010-04" db="EMBL/GenBank/DDBJ databases">
        <authorList>
            <person name="Qin X."/>
            <person name="Bachman B."/>
            <person name="Battles P."/>
            <person name="Bell A."/>
            <person name="Bess C."/>
            <person name="Bickham C."/>
            <person name="Chaboub L."/>
            <person name="Chen D."/>
            <person name="Coyle M."/>
            <person name="Deiros D.R."/>
            <person name="Dinh H."/>
            <person name="Forbes L."/>
            <person name="Fowler G."/>
            <person name="Francisco L."/>
            <person name="Fu Q."/>
            <person name="Gubbala S."/>
            <person name="Hale W."/>
            <person name="Han Y."/>
            <person name="Hemphill L."/>
            <person name="Highlander S.K."/>
            <person name="Hirani K."/>
            <person name="Hogues M."/>
            <person name="Jackson L."/>
            <person name="Jakkamsetti A."/>
            <person name="Javaid M."/>
            <person name="Jiang H."/>
            <person name="Korchina V."/>
            <person name="Kovar C."/>
            <person name="Lara F."/>
            <person name="Lee S."/>
            <person name="Mata R."/>
            <person name="Mathew T."/>
            <person name="Moen C."/>
            <person name="Morales K."/>
            <person name="Munidasa M."/>
            <person name="Nazareth L."/>
            <person name="Ngo R."/>
            <person name="Nguyen L."/>
            <person name="Okwuonu G."/>
            <person name="Ongeri F."/>
            <person name="Patil S."/>
            <person name="Petrosino J."/>
            <person name="Pham C."/>
            <person name="Pham P."/>
            <person name="Pu L.-L."/>
            <person name="Puazo M."/>
            <person name="Raj R."/>
            <person name="Reid J."/>
            <person name="Rouhana J."/>
            <person name="Saada N."/>
            <person name="Shang Y."/>
            <person name="Simmons D."/>
            <person name="Thornton R."/>
            <person name="Warren J."/>
            <person name="Weissenberger G."/>
            <person name="Zhang J."/>
            <person name="Zhang L."/>
            <person name="Zhou C."/>
            <person name="Zhu D."/>
            <person name="Muzny D."/>
            <person name="Worley K."/>
            <person name="Gibbs R."/>
        </authorList>
    </citation>
    <scope>NUCLEOTIDE SEQUENCE [LARGE SCALE GENOMIC DNA]</scope>
    <source>
        <strain evidence="5 6">ATCC 49957</strain>
    </source>
</reference>
<keyword evidence="2 5" id="KW-0378">Hydrolase</keyword>
<feature type="domain" description="5'-Nucleotidase C-terminal" evidence="4">
    <location>
        <begin position="275"/>
        <end position="430"/>
    </location>
</feature>
<dbReference type="SUPFAM" id="SSF56300">
    <property type="entry name" value="Metallo-dependent phosphatases"/>
    <property type="match status" value="1"/>
</dbReference>
<dbReference type="EC" id="3.1.3.5" evidence="5"/>
<dbReference type="GO" id="GO:0009166">
    <property type="term" value="P:nucleotide catabolic process"/>
    <property type="evidence" value="ECO:0007669"/>
    <property type="project" value="InterPro"/>
</dbReference>
<dbReference type="InterPro" id="IPR006179">
    <property type="entry name" value="5_nucleotidase/apyrase"/>
</dbReference>
<dbReference type="SUPFAM" id="SSF55816">
    <property type="entry name" value="5'-nucleotidase (syn. UDP-sugar hydrolase), C-terminal domain"/>
    <property type="match status" value="1"/>
</dbReference>
<feature type="non-terminal residue" evidence="5">
    <location>
        <position position="1"/>
    </location>
</feature>
<comment type="caution">
    <text evidence="5">The sequence shown here is derived from an EMBL/GenBank/DDBJ whole genome shotgun (WGS) entry which is preliminary data.</text>
</comment>
<dbReference type="GO" id="GO:0008253">
    <property type="term" value="F:5'-nucleotidase activity"/>
    <property type="evidence" value="ECO:0007669"/>
    <property type="project" value="UniProtKB-EC"/>
</dbReference>
<dbReference type="PANTHER" id="PTHR11575:SF24">
    <property type="entry name" value="5'-NUCLEOTIDASE"/>
    <property type="match status" value="1"/>
</dbReference>
<evidence type="ECO:0000259" key="3">
    <source>
        <dbReference type="Pfam" id="PF00149"/>
    </source>
</evidence>
<evidence type="ECO:0000313" key="5">
    <source>
        <dbReference type="EMBL" id="EFH11216.1"/>
    </source>
</evidence>
<dbReference type="Proteomes" id="UP000005324">
    <property type="component" value="Unassembled WGS sequence"/>
</dbReference>
<feature type="domain" description="Calcineurin-like phosphoesterase" evidence="3">
    <location>
        <begin position="10"/>
        <end position="188"/>
    </location>
</feature>
<gene>
    <name evidence="5" type="ORF">HMPREF0731_2564</name>
</gene>
<accession>D5RNA3</accession>
<dbReference type="Pfam" id="PF02872">
    <property type="entry name" value="5_nucleotid_C"/>
    <property type="match status" value="1"/>
</dbReference>
<dbReference type="PANTHER" id="PTHR11575">
    <property type="entry name" value="5'-NUCLEOTIDASE-RELATED"/>
    <property type="match status" value="1"/>
</dbReference>
<evidence type="ECO:0000256" key="1">
    <source>
        <dbReference type="ARBA" id="ARBA00022729"/>
    </source>
</evidence>
<evidence type="ECO:0000256" key="2">
    <source>
        <dbReference type="RuleBase" id="RU362119"/>
    </source>
</evidence>
<name>D5RNA3_9PROT</name>
<keyword evidence="1" id="KW-0732">Signal</keyword>
<dbReference type="PRINTS" id="PR01607">
    <property type="entry name" value="APYRASEFAMLY"/>
</dbReference>
<dbReference type="AlphaFoldDB" id="D5RNA3"/>
<dbReference type="InterPro" id="IPR004843">
    <property type="entry name" value="Calcineurin-like_PHP"/>
</dbReference>
<dbReference type="InterPro" id="IPR029052">
    <property type="entry name" value="Metallo-depent_PP-like"/>
</dbReference>
<dbReference type="GO" id="GO:0000166">
    <property type="term" value="F:nucleotide binding"/>
    <property type="evidence" value="ECO:0007669"/>
    <property type="project" value="UniProtKB-KW"/>
</dbReference>
<dbReference type="EMBL" id="ADVL01000444">
    <property type="protein sequence ID" value="EFH11216.1"/>
    <property type="molecule type" value="Genomic_DNA"/>
</dbReference>